<sequence>MPHISWRGTWRGLSPAGLSHQRAREVLRSTGGIVRGKFPSRKTGRMVHYEGLLELDALYLFENSPLIASYTEQPVRIYYPDGARLRRYTPDFHLTLADGQEVLIEVKPAANAAHPDTCHSLAQIAAHFNRAGQSFEVLSDEVIRIEPRLSNLKVIHHEAARIRPELLKGEVSLRRLAANFPMEIHAAKAALSAFSLDPYSLLLAGQLVCDLGMPVGANTLLNLNLESGHEWFRLSHRHHF</sequence>
<evidence type="ECO:0000313" key="2">
    <source>
        <dbReference type="EMBL" id="MBB5018040.1"/>
    </source>
</evidence>
<accession>A0A840MI11</accession>
<gene>
    <name evidence="2" type="ORF">HNQ59_001325</name>
</gene>
<dbReference type="RefSeq" id="WP_184036703.1">
    <property type="nucleotide sequence ID" value="NZ_JACHHY010000006.1"/>
</dbReference>
<keyword evidence="3" id="KW-1185">Reference proteome</keyword>
<dbReference type="EMBL" id="JACHHY010000006">
    <property type="protein sequence ID" value="MBB5018040.1"/>
    <property type="molecule type" value="Genomic_DNA"/>
</dbReference>
<dbReference type="Pfam" id="PF08722">
    <property type="entry name" value="Tn7_TnsA-like_N"/>
    <property type="match status" value="1"/>
</dbReference>
<dbReference type="AlphaFoldDB" id="A0A840MI11"/>
<name>A0A840MI11_9PROT</name>
<organism evidence="2 3">
    <name type="scientific">Chitinivorax tropicus</name>
    <dbReference type="NCBI Taxonomy" id="714531"/>
    <lineage>
        <taxon>Bacteria</taxon>
        <taxon>Pseudomonadati</taxon>
        <taxon>Pseudomonadota</taxon>
        <taxon>Betaproteobacteria</taxon>
        <taxon>Chitinivorax</taxon>
    </lineage>
</organism>
<dbReference type="InterPro" id="IPR014833">
    <property type="entry name" value="TnsA_N"/>
</dbReference>
<evidence type="ECO:0000259" key="1">
    <source>
        <dbReference type="Pfam" id="PF08722"/>
    </source>
</evidence>
<proteinExistence type="predicted"/>
<reference evidence="2 3" key="1">
    <citation type="submission" date="2020-08" db="EMBL/GenBank/DDBJ databases">
        <title>Genomic Encyclopedia of Type Strains, Phase IV (KMG-IV): sequencing the most valuable type-strain genomes for metagenomic binning, comparative biology and taxonomic classification.</title>
        <authorList>
            <person name="Goeker M."/>
        </authorList>
    </citation>
    <scope>NUCLEOTIDE SEQUENCE [LARGE SCALE GENOMIC DNA]</scope>
    <source>
        <strain evidence="2 3">DSM 27165</strain>
    </source>
</reference>
<feature type="domain" description="TnsA endonuclease N-terminal" evidence="1">
    <location>
        <begin position="65"/>
        <end position="138"/>
    </location>
</feature>
<dbReference type="Proteomes" id="UP000575898">
    <property type="component" value="Unassembled WGS sequence"/>
</dbReference>
<protein>
    <recommendedName>
        <fullName evidence="1">TnsA endonuclease N-terminal domain-containing protein</fullName>
    </recommendedName>
</protein>
<evidence type="ECO:0000313" key="3">
    <source>
        <dbReference type="Proteomes" id="UP000575898"/>
    </source>
</evidence>
<comment type="caution">
    <text evidence="2">The sequence shown here is derived from an EMBL/GenBank/DDBJ whole genome shotgun (WGS) entry which is preliminary data.</text>
</comment>